<feature type="region of interest" description="Disordered" evidence="10">
    <location>
        <begin position="195"/>
        <end position="245"/>
    </location>
</feature>
<organism evidence="11 12">
    <name type="scientific">Pycnoporus cinnabarinus</name>
    <name type="common">Cinnabar-red polypore</name>
    <name type="synonym">Trametes cinnabarina</name>
    <dbReference type="NCBI Taxonomy" id="5643"/>
    <lineage>
        <taxon>Eukaryota</taxon>
        <taxon>Fungi</taxon>
        <taxon>Dikarya</taxon>
        <taxon>Basidiomycota</taxon>
        <taxon>Agaricomycotina</taxon>
        <taxon>Agaricomycetes</taxon>
        <taxon>Polyporales</taxon>
        <taxon>Polyporaceae</taxon>
        <taxon>Trametes</taxon>
    </lineage>
</organism>
<reference evidence="11" key="1">
    <citation type="submission" date="2014-01" db="EMBL/GenBank/DDBJ databases">
        <title>The genome of the white-rot fungus Pycnoporus cinnabarinus: a basidiomycete model with a versatile arsenal for lignocellulosic biomass breakdown.</title>
        <authorList>
            <person name="Levasseur A."/>
            <person name="Lomascolo A."/>
            <person name="Ruiz-Duenas F.J."/>
            <person name="Uzan E."/>
            <person name="Piumi F."/>
            <person name="Kues U."/>
            <person name="Ram A.F.J."/>
            <person name="Murat C."/>
            <person name="Haon M."/>
            <person name="Benoit I."/>
            <person name="Arfi Y."/>
            <person name="Chevret D."/>
            <person name="Drula E."/>
            <person name="Kwon M.J."/>
            <person name="Gouret P."/>
            <person name="Lesage-Meessen L."/>
            <person name="Lombard V."/>
            <person name="Mariette J."/>
            <person name="Noirot C."/>
            <person name="Park J."/>
            <person name="Patyshakuliyeva A."/>
            <person name="Wieneger R.A.B."/>
            <person name="Wosten H.A.B."/>
            <person name="Martin F."/>
            <person name="Coutinho P.M."/>
            <person name="de Vries R."/>
            <person name="Martinez A.T."/>
            <person name="Klopp C."/>
            <person name="Pontarotti P."/>
            <person name="Henrissat B."/>
            <person name="Record E."/>
        </authorList>
    </citation>
    <scope>NUCLEOTIDE SEQUENCE [LARGE SCALE GENOMIC DNA]</scope>
    <source>
        <strain evidence="11">BRFM137</strain>
    </source>
</reference>
<dbReference type="InterPro" id="IPR019775">
    <property type="entry name" value="WD40_repeat_CS"/>
</dbReference>
<feature type="repeat" description="WD" evidence="9">
    <location>
        <begin position="334"/>
        <end position="375"/>
    </location>
</feature>
<evidence type="ECO:0000256" key="1">
    <source>
        <dbReference type="ARBA" id="ARBA00004123"/>
    </source>
</evidence>
<comment type="caution">
    <text evidence="11">The sequence shown here is derived from an EMBL/GenBank/DDBJ whole genome shotgun (WGS) entry which is preliminary data.</text>
</comment>
<dbReference type="PANTHER" id="PTHR43979:SF1">
    <property type="entry name" value="PRE-MRNA-PROCESSING FACTOR 17"/>
    <property type="match status" value="1"/>
</dbReference>
<dbReference type="EMBL" id="CCBP010000073">
    <property type="protein sequence ID" value="CDO70225.1"/>
    <property type="molecule type" value="Genomic_DNA"/>
</dbReference>
<accession>A0A060S774</accession>
<comment type="subcellular location">
    <subcellularLocation>
        <location evidence="1">Nucleus</location>
    </subcellularLocation>
</comment>
<dbReference type="PANTHER" id="PTHR43979">
    <property type="entry name" value="PRE-MRNA-PROCESSING FACTOR 17"/>
    <property type="match status" value="1"/>
</dbReference>
<dbReference type="HOGENOM" id="CLU_022571_2_1_1"/>
<dbReference type="AlphaFoldDB" id="A0A060S774"/>
<keyword evidence="4" id="KW-0747">Spliceosome</keyword>
<dbReference type="SMART" id="SM00320">
    <property type="entry name" value="WD40"/>
    <property type="match status" value="7"/>
</dbReference>
<keyword evidence="2 9" id="KW-0853">WD repeat</keyword>
<dbReference type="SUPFAM" id="SSF50978">
    <property type="entry name" value="WD40 repeat-like"/>
    <property type="match status" value="1"/>
</dbReference>
<dbReference type="InterPro" id="IPR001680">
    <property type="entry name" value="WD40_rpt"/>
</dbReference>
<feature type="repeat" description="WD" evidence="9">
    <location>
        <begin position="290"/>
        <end position="324"/>
    </location>
</feature>
<dbReference type="InterPro" id="IPR020472">
    <property type="entry name" value="WD40_PAC1"/>
</dbReference>
<evidence type="ECO:0000256" key="6">
    <source>
        <dbReference type="ARBA" id="ARBA00023187"/>
    </source>
</evidence>
<evidence type="ECO:0000256" key="9">
    <source>
        <dbReference type="PROSITE-ProRule" id="PRU00221"/>
    </source>
</evidence>
<dbReference type="OMA" id="VQVYDHH"/>
<feature type="region of interest" description="Disordered" evidence="10">
    <location>
        <begin position="1"/>
        <end position="56"/>
    </location>
</feature>
<evidence type="ECO:0000256" key="2">
    <source>
        <dbReference type="ARBA" id="ARBA00022574"/>
    </source>
</evidence>
<dbReference type="GO" id="GO:0071013">
    <property type="term" value="C:catalytic step 2 spliceosome"/>
    <property type="evidence" value="ECO:0007669"/>
    <property type="project" value="InterPro"/>
</dbReference>
<dbReference type="FunFam" id="2.130.10.10:FF:000034">
    <property type="entry name" value="Pre-mRNA-processing factor 17, putative"/>
    <property type="match status" value="1"/>
</dbReference>
<dbReference type="Pfam" id="PF00400">
    <property type="entry name" value="WD40"/>
    <property type="match status" value="5"/>
</dbReference>
<dbReference type="InterPro" id="IPR015943">
    <property type="entry name" value="WD40/YVTN_repeat-like_dom_sf"/>
</dbReference>
<dbReference type="InterPro" id="IPR032847">
    <property type="entry name" value="PRPF17"/>
</dbReference>
<name>A0A060S774_PYCCI</name>
<dbReference type="GO" id="GO:0000398">
    <property type="term" value="P:mRNA splicing, via spliceosome"/>
    <property type="evidence" value="ECO:0007669"/>
    <property type="project" value="InterPro"/>
</dbReference>
<keyword evidence="7" id="KW-0539">Nucleus</keyword>
<evidence type="ECO:0000256" key="8">
    <source>
        <dbReference type="ARBA" id="ARBA00068146"/>
    </source>
</evidence>
<evidence type="ECO:0000256" key="3">
    <source>
        <dbReference type="ARBA" id="ARBA00022664"/>
    </source>
</evidence>
<evidence type="ECO:0000256" key="7">
    <source>
        <dbReference type="ARBA" id="ARBA00023242"/>
    </source>
</evidence>
<dbReference type="PROSITE" id="PS00678">
    <property type="entry name" value="WD_REPEATS_1"/>
    <property type="match status" value="1"/>
</dbReference>
<dbReference type="Proteomes" id="UP000029665">
    <property type="component" value="Unassembled WGS sequence"/>
</dbReference>
<keyword evidence="3" id="KW-0507">mRNA processing</keyword>
<dbReference type="PROSITE" id="PS50294">
    <property type="entry name" value="WD_REPEATS_REGION"/>
    <property type="match status" value="3"/>
</dbReference>
<feature type="repeat" description="WD" evidence="9">
    <location>
        <begin position="551"/>
        <end position="583"/>
    </location>
</feature>
<feature type="compositionally biased region" description="Acidic residues" evidence="10">
    <location>
        <begin position="213"/>
        <end position="227"/>
    </location>
</feature>
<dbReference type="CDD" id="cd00200">
    <property type="entry name" value="WD40"/>
    <property type="match status" value="1"/>
</dbReference>
<dbReference type="PROSITE" id="PS50082">
    <property type="entry name" value="WD_REPEATS_2"/>
    <property type="match status" value="4"/>
</dbReference>
<dbReference type="InterPro" id="IPR036322">
    <property type="entry name" value="WD40_repeat_dom_sf"/>
</dbReference>
<dbReference type="OrthoDB" id="10257301at2759"/>
<evidence type="ECO:0000256" key="4">
    <source>
        <dbReference type="ARBA" id="ARBA00022728"/>
    </source>
</evidence>
<protein>
    <recommendedName>
        <fullName evidence="8">Pre-mRNA-processing factor 17</fullName>
    </recommendedName>
</protein>
<dbReference type="GO" id="GO:0003729">
    <property type="term" value="F:mRNA binding"/>
    <property type="evidence" value="ECO:0007669"/>
    <property type="project" value="TreeGrafter"/>
</dbReference>
<evidence type="ECO:0000256" key="5">
    <source>
        <dbReference type="ARBA" id="ARBA00022737"/>
    </source>
</evidence>
<dbReference type="Gene3D" id="2.130.10.10">
    <property type="entry name" value="YVTN repeat-like/Quinoprotein amine dehydrogenase"/>
    <property type="match status" value="1"/>
</dbReference>
<keyword evidence="5" id="KW-0677">Repeat</keyword>
<evidence type="ECO:0000313" key="11">
    <source>
        <dbReference type="EMBL" id="CDO70225.1"/>
    </source>
</evidence>
<sequence>MSSLVQGYSSDEDDGPRSSTADAFGLLTVPAAKKPRVEESIPQPSTSLVPSSAPDVLSEDPLHQTALITRPTDTQINVNIPYEDMTRPLQGPENPFGDRNRFLNQNALAGHVEEQAMTEHAFRQQHLTHAILGYSANPSVDPSAPAVLGSVERAQENGFATIGMLKAPKAKKNELKRKRKPKGDLEIVDGEGAYEGPWAGWDTDKPANPLPEGVEEVEESEEESEEEIQPKKAKPKRGAPGLESSVFHGKSMYDYQGRTYMHPPLAEAPQLQYEPGSQECFIPKVCVHTWTGHTGGVSVVRLFPNTGHLLLSGSMDTKIKLWDVYTHGNCLRTFHGHMKAVKDVTFSNDGRKFLSCGYDRQMKLWDTETGQCLQRFSNGKIPYVVRFHPDEDKQHIFLAGMSDKKIIQYDINSGEITQEYDQHLGPVNTITFVDENRRFVTTSDDKTIRAWDFDIPVVIKYIAEPHMHSMPAVTLHPSKKYFAAQSLDNQILVYSTDNFRQARNKRFAGHSVAGYACQVGFSPDGKWISSGDGEGNMVFWEWKTGRIKSKFRAHSKVVIAHEWLPHETSKVVTGSWDGLIKLWCARMCTWSHIMQKVTVRPEDLQMIDLEQFSIRLIADRGNVVVMADLSLPPSVGKLGEDWLSALNQAVEAFTMRAPLEPFLIVLRSEGLRSSTARVGSPEGVR</sequence>
<gene>
    <name evidence="11" type="ORF">BN946_scf184942.g25</name>
</gene>
<feature type="repeat" description="WD" evidence="9">
    <location>
        <begin position="420"/>
        <end position="454"/>
    </location>
</feature>
<keyword evidence="6" id="KW-0508">mRNA splicing</keyword>
<dbReference type="STRING" id="5643.A0A060S774"/>
<dbReference type="PRINTS" id="PR00320">
    <property type="entry name" value="GPROTEINBRPT"/>
</dbReference>
<keyword evidence="12" id="KW-1185">Reference proteome</keyword>
<evidence type="ECO:0000256" key="10">
    <source>
        <dbReference type="SAM" id="MobiDB-lite"/>
    </source>
</evidence>
<evidence type="ECO:0000313" key="12">
    <source>
        <dbReference type="Proteomes" id="UP000029665"/>
    </source>
</evidence>
<proteinExistence type="predicted"/>